<name>A0A1H1KCQ2_9BURK</name>
<dbReference type="Proteomes" id="UP000199365">
    <property type="component" value="Unassembled WGS sequence"/>
</dbReference>
<sequence>MGLILLIAGVLTTSAAGYHYVAYPDRDVAIQAAYYLGQSAGMGNEDSQVKFDERFHGDKDARLAYEHGMKSVEPPGNARVDIQ</sequence>
<dbReference type="EMBL" id="FNKX01000003">
    <property type="protein sequence ID" value="SDR60111.1"/>
    <property type="molecule type" value="Genomic_DNA"/>
</dbReference>
<gene>
    <name evidence="1" type="ORF">SAMN05445850_7136</name>
</gene>
<accession>A0A1H1KCQ2</accession>
<dbReference type="RefSeq" id="WP_090811444.1">
    <property type="nucleotide sequence ID" value="NZ_FNKX01000003.1"/>
</dbReference>
<dbReference type="AlphaFoldDB" id="A0A1H1KCQ2"/>
<evidence type="ECO:0000313" key="1">
    <source>
        <dbReference type="EMBL" id="SDR60111.1"/>
    </source>
</evidence>
<keyword evidence="2" id="KW-1185">Reference proteome</keyword>
<evidence type="ECO:0000313" key="2">
    <source>
        <dbReference type="Proteomes" id="UP000199365"/>
    </source>
</evidence>
<reference evidence="2" key="1">
    <citation type="submission" date="2016-10" db="EMBL/GenBank/DDBJ databases">
        <authorList>
            <person name="Varghese N."/>
            <person name="Submissions S."/>
        </authorList>
    </citation>
    <scope>NUCLEOTIDE SEQUENCE [LARGE SCALE GENOMIC DNA]</scope>
    <source>
        <strain evidence="2">DUS833</strain>
    </source>
</reference>
<proteinExistence type="predicted"/>
<organism evidence="1 2">
    <name type="scientific">Paraburkholderia tuberum</name>
    <dbReference type="NCBI Taxonomy" id="157910"/>
    <lineage>
        <taxon>Bacteria</taxon>
        <taxon>Pseudomonadati</taxon>
        <taxon>Pseudomonadota</taxon>
        <taxon>Betaproteobacteria</taxon>
        <taxon>Burkholderiales</taxon>
        <taxon>Burkholderiaceae</taxon>
        <taxon>Paraburkholderia</taxon>
    </lineage>
</organism>
<protein>
    <submittedName>
        <fullName evidence="1">Uncharacterized protein</fullName>
    </submittedName>
</protein>